<dbReference type="SUPFAM" id="SSF101874">
    <property type="entry name" value="YceI-like"/>
    <property type="match status" value="1"/>
</dbReference>
<protein>
    <submittedName>
        <fullName evidence="2">YceI family protein</fullName>
    </submittedName>
</protein>
<organism evidence="2 3">
    <name type="scientific">Mucilaginibacter boryungensis</name>
    <dbReference type="NCBI Taxonomy" id="768480"/>
    <lineage>
        <taxon>Bacteria</taxon>
        <taxon>Pseudomonadati</taxon>
        <taxon>Bacteroidota</taxon>
        <taxon>Sphingobacteriia</taxon>
        <taxon>Sphingobacteriales</taxon>
        <taxon>Sphingobacteriaceae</taxon>
        <taxon>Mucilaginibacter</taxon>
    </lineage>
</organism>
<feature type="domain" description="Lipid/polyisoprenoid-binding YceI-like" evidence="1">
    <location>
        <begin position="25"/>
        <end position="172"/>
    </location>
</feature>
<dbReference type="EMBL" id="JADFFM010000001">
    <property type="protein sequence ID" value="MBE9664976.1"/>
    <property type="molecule type" value="Genomic_DNA"/>
</dbReference>
<keyword evidence="3" id="KW-1185">Reference proteome</keyword>
<gene>
    <name evidence="2" type="ORF">IRJ18_01300</name>
</gene>
<sequence length="174" mass="18784">MKKIMYPVIALLIISTSAFALLLGNWKVKSGESIVKFSGGKIHGAFEGLKADINFDKAHPEQAKISASIEVENIATGFFLKNSHAKDALGAEKYPTIRFVSSSVKKAGNGYEAEGNLTMKGVTKPVTIRFTFDDKGNEGVFKGGFKVNPKEYGIDRSGTPDQVNIELVVPVSKS</sequence>
<dbReference type="PANTHER" id="PTHR34406">
    <property type="entry name" value="PROTEIN YCEI"/>
    <property type="match status" value="1"/>
</dbReference>
<proteinExistence type="predicted"/>
<evidence type="ECO:0000313" key="3">
    <source>
        <dbReference type="Proteomes" id="UP000632774"/>
    </source>
</evidence>
<reference evidence="2 3" key="1">
    <citation type="submission" date="2020-10" db="EMBL/GenBank/DDBJ databases">
        <title>Mucilaginibacter mali sp. nov., isolated from rhizosphere soil of apple orchard.</title>
        <authorList>
            <person name="Lee J.-S."/>
            <person name="Kim H.S."/>
            <person name="Kim J.-S."/>
        </authorList>
    </citation>
    <scope>NUCLEOTIDE SEQUENCE [LARGE SCALE GENOMIC DNA]</scope>
    <source>
        <strain evidence="2 3">KCTC 23157</strain>
    </source>
</reference>
<dbReference type="Gene3D" id="2.40.128.110">
    <property type="entry name" value="Lipid/polyisoprenoid-binding, YceI-like"/>
    <property type="match status" value="1"/>
</dbReference>
<dbReference type="InterPro" id="IPR036761">
    <property type="entry name" value="TTHA0802/YceI-like_sf"/>
</dbReference>
<evidence type="ECO:0000259" key="1">
    <source>
        <dbReference type="SMART" id="SM00867"/>
    </source>
</evidence>
<dbReference type="InterPro" id="IPR007372">
    <property type="entry name" value="Lipid/polyisoprenoid-bd_YceI"/>
</dbReference>
<dbReference type="Pfam" id="PF04264">
    <property type="entry name" value="YceI"/>
    <property type="match status" value="1"/>
</dbReference>
<dbReference type="Proteomes" id="UP000632774">
    <property type="component" value="Unassembled WGS sequence"/>
</dbReference>
<dbReference type="RefSeq" id="WP_194104396.1">
    <property type="nucleotide sequence ID" value="NZ_JADFFM010000001.1"/>
</dbReference>
<accession>A0ABR9XCL2</accession>
<evidence type="ECO:0000313" key="2">
    <source>
        <dbReference type="EMBL" id="MBE9664976.1"/>
    </source>
</evidence>
<comment type="caution">
    <text evidence="2">The sequence shown here is derived from an EMBL/GenBank/DDBJ whole genome shotgun (WGS) entry which is preliminary data.</text>
</comment>
<dbReference type="SMART" id="SM00867">
    <property type="entry name" value="YceI"/>
    <property type="match status" value="1"/>
</dbReference>
<name>A0ABR9XCL2_9SPHI</name>
<dbReference type="PANTHER" id="PTHR34406:SF1">
    <property type="entry name" value="PROTEIN YCEI"/>
    <property type="match status" value="1"/>
</dbReference>